<dbReference type="OrthoDB" id="9780267at2"/>
<dbReference type="RefSeq" id="WP_013277609.1">
    <property type="nucleotide sequence ID" value="NC_014378.1"/>
</dbReference>
<keyword evidence="3" id="KW-1185">Reference proteome</keyword>
<name>D9QVA4_ACEAZ</name>
<reference evidence="2 3" key="1">
    <citation type="journal article" date="2010" name="Stand. Genomic Sci.">
        <title>Complete genome sequence of Acetohalobium arabaticum type strain (Z-7288).</title>
        <authorList>
            <person name="Sikorski J."/>
            <person name="Lapidus A."/>
            <person name="Chertkov O."/>
            <person name="Lucas S."/>
            <person name="Copeland A."/>
            <person name="Glavina Del Rio T."/>
            <person name="Nolan M."/>
            <person name="Tice H."/>
            <person name="Cheng J.F."/>
            <person name="Han C."/>
            <person name="Brambilla E."/>
            <person name="Pitluck S."/>
            <person name="Liolios K."/>
            <person name="Ivanova N."/>
            <person name="Mavromatis K."/>
            <person name="Mikhailova N."/>
            <person name="Pati A."/>
            <person name="Bruce D."/>
            <person name="Detter C."/>
            <person name="Tapia R."/>
            <person name="Goodwin L."/>
            <person name="Chen A."/>
            <person name="Palaniappan K."/>
            <person name="Land M."/>
            <person name="Hauser L."/>
            <person name="Chang Y.J."/>
            <person name="Jeffries C.D."/>
            <person name="Rohde M."/>
            <person name="Goker M."/>
            <person name="Spring S."/>
            <person name="Woyke T."/>
            <person name="Bristow J."/>
            <person name="Eisen J.A."/>
            <person name="Markowitz V."/>
            <person name="Hugenholtz P."/>
            <person name="Kyrpides N.C."/>
            <person name="Klenk H.P."/>
        </authorList>
    </citation>
    <scope>NUCLEOTIDE SEQUENCE [LARGE SCALE GENOMIC DNA]</scope>
    <source>
        <strain evidence="3">ATCC 49924 / DSM 5501 / Z-7288</strain>
    </source>
</reference>
<gene>
    <name evidence="2" type="ordered locus">Acear_0621</name>
</gene>
<dbReference type="PANTHER" id="PTHR31876">
    <property type="entry name" value="COV-LIKE PROTEIN 1"/>
    <property type="match status" value="1"/>
</dbReference>
<dbReference type="AlphaFoldDB" id="D9QVA4"/>
<evidence type="ECO:0000256" key="1">
    <source>
        <dbReference type="SAM" id="Phobius"/>
    </source>
</evidence>
<proteinExistence type="predicted"/>
<dbReference type="PANTHER" id="PTHR31876:SF26">
    <property type="entry name" value="PROTEIN LIKE COV 2"/>
    <property type="match status" value="1"/>
</dbReference>
<sequence>MLKNLRNYLITGLIILLPLVVTIYIVTVIFSAVDGFLRPVIELVIGRSVYGLGFILTLAVILGVGIIGTNVLGKRLIEVGEKFLTKIPLVKNIYVTVQQIINALFLKNKTAFRKVVVIEYPRKGLYQLGFLTSDGVGEVQQKTDAEVVNVFVPTTPNPTSGKLVLVPHKEITYLDMTVEEGLKFIISGGTVVPKKNDINLLNSKD</sequence>
<dbReference type="InterPro" id="IPR007462">
    <property type="entry name" value="COV1-like"/>
</dbReference>
<keyword evidence="1" id="KW-0812">Transmembrane</keyword>
<evidence type="ECO:0008006" key="4">
    <source>
        <dbReference type="Google" id="ProtNLM"/>
    </source>
</evidence>
<keyword evidence="1" id="KW-1133">Transmembrane helix</keyword>
<evidence type="ECO:0000313" key="2">
    <source>
        <dbReference type="EMBL" id="ADL12163.1"/>
    </source>
</evidence>
<dbReference type="EMBL" id="CP002105">
    <property type="protein sequence ID" value="ADL12163.1"/>
    <property type="molecule type" value="Genomic_DNA"/>
</dbReference>
<dbReference type="eggNOG" id="COG2928">
    <property type="taxonomic scope" value="Bacteria"/>
</dbReference>
<protein>
    <recommendedName>
        <fullName evidence="4">DUF502 domain-containing protein</fullName>
    </recommendedName>
</protein>
<dbReference type="Pfam" id="PF04367">
    <property type="entry name" value="DUF502"/>
    <property type="match status" value="1"/>
</dbReference>
<accession>D9QVA4</accession>
<dbReference type="Proteomes" id="UP000001661">
    <property type="component" value="Chromosome"/>
</dbReference>
<keyword evidence="1" id="KW-0472">Membrane</keyword>
<organism evidence="2 3">
    <name type="scientific">Acetohalobium arabaticum (strain ATCC 49924 / DSM 5501 / Z-7288)</name>
    <dbReference type="NCBI Taxonomy" id="574087"/>
    <lineage>
        <taxon>Bacteria</taxon>
        <taxon>Bacillati</taxon>
        <taxon>Bacillota</taxon>
        <taxon>Clostridia</taxon>
        <taxon>Halanaerobiales</taxon>
        <taxon>Halobacteroidaceae</taxon>
        <taxon>Acetohalobium</taxon>
    </lineage>
</organism>
<dbReference type="KEGG" id="aar:Acear_0621"/>
<feature type="transmembrane region" description="Helical" evidence="1">
    <location>
        <begin position="50"/>
        <end position="72"/>
    </location>
</feature>
<dbReference type="HOGENOM" id="CLU_068050_2_0_9"/>
<feature type="transmembrane region" description="Helical" evidence="1">
    <location>
        <begin position="7"/>
        <end position="30"/>
    </location>
</feature>
<dbReference type="STRING" id="574087.Acear_0621"/>
<evidence type="ECO:0000313" key="3">
    <source>
        <dbReference type="Proteomes" id="UP000001661"/>
    </source>
</evidence>